<comment type="similarity">
    <text evidence="8 9">Belongs to the TRAP transporter small permease family.</text>
</comment>
<evidence type="ECO:0000256" key="7">
    <source>
        <dbReference type="ARBA" id="ARBA00023136"/>
    </source>
</evidence>
<dbReference type="PANTHER" id="PTHR35011">
    <property type="entry name" value="2,3-DIKETO-L-GULONATE TRAP TRANSPORTER SMALL PERMEASE PROTEIN YIAM"/>
    <property type="match status" value="1"/>
</dbReference>
<dbReference type="InterPro" id="IPR007387">
    <property type="entry name" value="TRAP_DctQ"/>
</dbReference>
<keyword evidence="7 9" id="KW-0472">Membrane</keyword>
<dbReference type="InterPro" id="IPR055348">
    <property type="entry name" value="DctQ"/>
</dbReference>
<comment type="subunit">
    <text evidence="9">The complex comprises the extracytoplasmic solute receptor protein and the two transmembrane proteins.</text>
</comment>
<proteinExistence type="inferred from homology"/>
<dbReference type="Proteomes" id="UP000193409">
    <property type="component" value="Unassembled WGS sequence"/>
</dbReference>
<evidence type="ECO:0000256" key="1">
    <source>
        <dbReference type="ARBA" id="ARBA00004429"/>
    </source>
</evidence>
<keyword evidence="5 9" id="KW-0812">Transmembrane</keyword>
<evidence type="ECO:0000256" key="8">
    <source>
        <dbReference type="ARBA" id="ARBA00038436"/>
    </source>
</evidence>
<name>A0A1Y5T1L7_9RHOB</name>
<evidence type="ECO:0000256" key="3">
    <source>
        <dbReference type="ARBA" id="ARBA00022475"/>
    </source>
</evidence>
<comment type="caution">
    <text evidence="9">Lacks conserved residue(s) required for the propagation of feature annotation.</text>
</comment>
<protein>
    <recommendedName>
        <fullName evidence="9">TRAP transporter small permease protein</fullName>
    </recommendedName>
</protein>
<evidence type="ECO:0000256" key="5">
    <source>
        <dbReference type="ARBA" id="ARBA00022692"/>
    </source>
</evidence>
<feature type="transmembrane region" description="Helical" evidence="9">
    <location>
        <begin position="65"/>
        <end position="85"/>
    </location>
</feature>
<dbReference type="GO" id="GO:0005886">
    <property type="term" value="C:plasma membrane"/>
    <property type="evidence" value="ECO:0007669"/>
    <property type="project" value="UniProtKB-SubCell"/>
</dbReference>
<reference evidence="11 12" key="1">
    <citation type="submission" date="2017-03" db="EMBL/GenBank/DDBJ databases">
        <authorList>
            <person name="Afonso C.L."/>
            <person name="Miller P.J."/>
            <person name="Scott M.A."/>
            <person name="Spackman E."/>
            <person name="Goraichik I."/>
            <person name="Dimitrov K.M."/>
            <person name="Suarez D.L."/>
            <person name="Swayne D.E."/>
        </authorList>
    </citation>
    <scope>NUCLEOTIDE SEQUENCE [LARGE SCALE GENOMIC DNA]</scope>
    <source>
        <strain evidence="11 12">CECT 7680</strain>
    </source>
</reference>
<dbReference type="GO" id="GO:0022857">
    <property type="term" value="F:transmembrane transporter activity"/>
    <property type="evidence" value="ECO:0007669"/>
    <property type="project" value="UniProtKB-UniRule"/>
</dbReference>
<keyword evidence="2 9" id="KW-0813">Transport</keyword>
<dbReference type="EMBL" id="FWFQ01000021">
    <property type="protein sequence ID" value="SLN53911.1"/>
    <property type="molecule type" value="Genomic_DNA"/>
</dbReference>
<evidence type="ECO:0000256" key="2">
    <source>
        <dbReference type="ARBA" id="ARBA00022448"/>
    </source>
</evidence>
<feature type="transmembrane region" description="Helical" evidence="9">
    <location>
        <begin position="140"/>
        <end position="158"/>
    </location>
</feature>
<keyword evidence="4 9" id="KW-0997">Cell inner membrane</keyword>
<dbReference type="AlphaFoldDB" id="A0A1Y5T1L7"/>
<evidence type="ECO:0000256" key="4">
    <source>
        <dbReference type="ARBA" id="ARBA00022519"/>
    </source>
</evidence>
<keyword evidence="6 9" id="KW-1133">Transmembrane helix</keyword>
<feature type="transmembrane region" description="Helical" evidence="9">
    <location>
        <begin position="179"/>
        <end position="200"/>
    </location>
</feature>
<keyword evidence="12" id="KW-1185">Reference proteome</keyword>
<comment type="subcellular location">
    <subcellularLocation>
        <location evidence="1 9">Cell inner membrane</location>
        <topology evidence="1 9">Multi-pass membrane protein</topology>
    </subcellularLocation>
</comment>
<comment type="function">
    <text evidence="9">Part of the tripartite ATP-independent periplasmic (TRAP) transport system.</text>
</comment>
<dbReference type="Pfam" id="PF04290">
    <property type="entry name" value="DctQ"/>
    <property type="match status" value="1"/>
</dbReference>
<evidence type="ECO:0000313" key="11">
    <source>
        <dbReference type="EMBL" id="SLN53911.1"/>
    </source>
</evidence>
<feature type="transmembrane region" description="Helical" evidence="9">
    <location>
        <begin position="97"/>
        <end position="120"/>
    </location>
</feature>
<feature type="domain" description="Tripartite ATP-independent periplasmic transporters DctQ component" evidence="10">
    <location>
        <begin position="117"/>
        <end position="248"/>
    </location>
</feature>
<evidence type="ECO:0000313" key="12">
    <source>
        <dbReference type="Proteomes" id="UP000193409"/>
    </source>
</evidence>
<evidence type="ECO:0000259" key="10">
    <source>
        <dbReference type="Pfam" id="PF04290"/>
    </source>
</evidence>
<dbReference type="PANTHER" id="PTHR35011:SF4">
    <property type="entry name" value="SLL1102 PROTEIN"/>
    <property type="match status" value="1"/>
</dbReference>
<keyword evidence="3" id="KW-1003">Cell membrane</keyword>
<sequence length="296" mass="33007">MEQKHGTPIEWLMPLAFCTVFGWVVWHTPAFILDFGPENQQLAALYARLDVSPGLAPLFGGYGDIIDYGALLLSPLIFIGGVMTVRRAPMEFESWRAIDRVAVFIGRITMMLIVLLTSVMIYEVILRYVFEAPTLWANELSLWLAGFVFLLAGLYAMQQRSHIRIFLLYDAVPRWLQRVFDVVSTSLIVIFAAALIYGGYGEAFAKFMRWETFGTAFDPPIPATLKIMVLVIIALVAIQAVINLISDWNAVPVVHTAADDIDQDELERLKAAVGNEGVGELDVTRGAIQGNQSEHK</sequence>
<feature type="transmembrane region" description="Helical" evidence="9">
    <location>
        <begin position="12"/>
        <end position="32"/>
    </location>
</feature>
<organism evidence="11 12">
    <name type="scientific">Pseudoruegeria aquimaris</name>
    <dbReference type="NCBI Taxonomy" id="393663"/>
    <lineage>
        <taxon>Bacteria</taxon>
        <taxon>Pseudomonadati</taxon>
        <taxon>Pseudomonadota</taxon>
        <taxon>Alphaproteobacteria</taxon>
        <taxon>Rhodobacterales</taxon>
        <taxon>Roseobacteraceae</taxon>
        <taxon>Pseudoruegeria</taxon>
    </lineage>
</organism>
<feature type="transmembrane region" description="Helical" evidence="9">
    <location>
        <begin position="220"/>
        <end position="242"/>
    </location>
</feature>
<evidence type="ECO:0000256" key="6">
    <source>
        <dbReference type="ARBA" id="ARBA00022989"/>
    </source>
</evidence>
<evidence type="ECO:0000256" key="9">
    <source>
        <dbReference type="RuleBase" id="RU369079"/>
    </source>
</evidence>
<accession>A0A1Y5T1L7</accession>
<gene>
    <name evidence="11" type="ORF">PSA7680_02815</name>
</gene>
<dbReference type="OrthoDB" id="4250245at2"/>